<dbReference type="PANTHER" id="PTHR42928:SF5">
    <property type="entry name" value="BLR1237 PROTEIN"/>
    <property type="match status" value="1"/>
</dbReference>
<dbReference type="RefSeq" id="WP_090230026.1">
    <property type="nucleotide sequence ID" value="NZ_FNJC01000004.1"/>
</dbReference>
<accession>A0A1H0T1R5</accession>
<sequence>MLRRSLREAACASTLALLVLGGVATQAAADEKYPSRPIDMIVTFGPGGGADLMGRKFAQLAEPILGVPLPVANVSGASGNAGLTRLLTDSSDGHSAATLIALSVSAWAAGIGNHNPDEFAYVGMMQSSPSMLFVRKDSPFKSYKDLAEFAKANPGKLRCATSGYGTMDDITLKYLATKGVKIVNVPFGKPAERYASAVGGHTDMIYEEPGDVAQFLKSGDLRPLIVFDEKSHESFPDIETSKENGLEINDLPNFRTIAVSSKTPADRVAVLNEAANKILASPEWKEFCEGTYTCTKPLSPEETKETVAKFYQTVKSYLERFPTTAEEKSASKKK</sequence>
<gene>
    <name evidence="3" type="ORF">SAMN04488061_3131</name>
</gene>
<keyword evidence="2" id="KW-0732">Signal</keyword>
<dbReference type="Pfam" id="PF03401">
    <property type="entry name" value="TctC"/>
    <property type="match status" value="1"/>
</dbReference>
<feature type="chain" id="PRO_5046292752" evidence="2">
    <location>
        <begin position="30"/>
        <end position="334"/>
    </location>
</feature>
<keyword evidence="3" id="KW-0675">Receptor</keyword>
<dbReference type="InterPro" id="IPR005064">
    <property type="entry name" value="BUG"/>
</dbReference>
<feature type="signal peptide" evidence="2">
    <location>
        <begin position="1"/>
        <end position="29"/>
    </location>
</feature>
<dbReference type="EMBL" id="FNJC01000004">
    <property type="protein sequence ID" value="SDP48017.1"/>
    <property type="molecule type" value="Genomic_DNA"/>
</dbReference>
<dbReference type="CDD" id="cd07012">
    <property type="entry name" value="PBP2_Bug_TTT"/>
    <property type="match status" value="1"/>
</dbReference>
<dbReference type="Gene3D" id="3.40.190.150">
    <property type="entry name" value="Bordetella uptake gene, domain 1"/>
    <property type="match status" value="1"/>
</dbReference>
<dbReference type="Gene3D" id="3.40.190.10">
    <property type="entry name" value="Periplasmic binding protein-like II"/>
    <property type="match status" value="1"/>
</dbReference>
<dbReference type="PANTHER" id="PTHR42928">
    <property type="entry name" value="TRICARBOXYLATE-BINDING PROTEIN"/>
    <property type="match status" value="1"/>
</dbReference>
<protein>
    <submittedName>
        <fullName evidence="3">Tripartite-type tricarboxylate transporter, receptor component TctC</fullName>
    </submittedName>
</protein>
<dbReference type="InterPro" id="IPR042100">
    <property type="entry name" value="Bug_dom1"/>
</dbReference>
<organism evidence="3 4">
    <name type="scientific">Filomicrobium insigne</name>
    <dbReference type="NCBI Taxonomy" id="418854"/>
    <lineage>
        <taxon>Bacteria</taxon>
        <taxon>Pseudomonadati</taxon>
        <taxon>Pseudomonadota</taxon>
        <taxon>Alphaproteobacteria</taxon>
        <taxon>Hyphomicrobiales</taxon>
        <taxon>Hyphomicrobiaceae</taxon>
        <taxon>Filomicrobium</taxon>
    </lineage>
</organism>
<reference evidence="3 4" key="1">
    <citation type="submission" date="2016-10" db="EMBL/GenBank/DDBJ databases">
        <authorList>
            <person name="Varghese N."/>
            <person name="Submissions S."/>
        </authorList>
    </citation>
    <scope>NUCLEOTIDE SEQUENCE [LARGE SCALE GENOMIC DNA]</scope>
    <source>
        <strain evidence="3 4">CGMCC 1.6497</strain>
    </source>
</reference>
<evidence type="ECO:0000256" key="2">
    <source>
        <dbReference type="SAM" id="SignalP"/>
    </source>
</evidence>
<evidence type="ECO:0000256" key="1">
    <source>
        <dbReference type="ARBA" id="ARBA00006987"/>
    </source>
</evidence>
<comment type="caution">
    <text evidence="3">The sequence shown here is derived from an EMBL/GenBank/DDBJ whole genome shotgun (WGS) entry which is preliminary data.</text>
</comment>
<comment type="similarity">
    <text evidence="1">Belongs to the UPF0065 (bug) family.</text>
</comment>
<name>A0A1H0T1R5_9HYPH</name>
<dbReference type="SUPFAM" id="SSF53850">
    <property type="entry name" value="Periplasmic binding protein-like II"/>
    <property type="match status" value="1"/>
</dbReference>
<dbReference type="PIRSF" id="PIRSF017082">
    <property type="entry name" value="YflP"/>
    <property type="match status" value="1"/>
</dbReference>
<evidence type="ECO:0000313" key="3">
    <source>
        <dbReference type="EMBL" id="SDP48017.1"/>
    </source>
</evidence>
<keyword evidence="4" id="KW-1185">Reference proteome</keyword>
<proteinExistence type="inferred from homology"/>
<dbReference type="Proteomes" id="UP000198795">
    <property type="component" value="Unassembled WGS sequence"/>
</dbReference>
<evidence type="ECO:0000313" key="4">
    <source>
        <dbReference type="Proteomes" id="UP000198795"/>
    </source>
</evidence>